<name>A0A024TGX4_9STRA</name>
<sequence>MHPMSSSVGTCEPDQETSKPRNPETPPRKCRGLLWEADHLDEAAYFHDEAAYCHAVSPAPKMALRRHGFLRRSCMRCFVAAMVADSKSFLGELIQVLGRFKLEERGGGMVKSCERRSSVDWDSEGAAAVEGTAVDR</sequence>
<dbReference type="GeneID" id="20089744"/>
<reference evidence="2" key="1">
    <citation type="submission" date="2013-12" db="EMBL/GenBank/DDBJ databases">
        <title>The Genome Sequence of Aphanomyces invadans NJM9701.</title>
        <authorList>
            <consortium name="The Broad Institute Genomics Platform"/>
            <person name="Russ C."/>
            <person name="Tyler B."/>
            <person name="van West P."/>
            <person name="Dieguez-Uribeondo J."/>
            <person name="Young S.K."/>
            <person name="Zeng Q."/>
            <person name="Gargeya S."/>
            <person name="Fitzgerald M."/>
            <person name="Abouelleil A."/>
            <person name="Alvarado L."/>
            <person name="Chapman S.B."/>
            <person name="Gainer-Dewar J."/>
            <person name="Goldberg J."/>
            <person name="Griggs A."/>
            <person name="Gujja S."/>
            <person name="Hansen M."/>
            <person name="Howarth C."/>
            <person name="Imamovic A."/>
            <person name="Ireland A."/>
            <person name="Larimer J."/>
            <person name="McCowan C."/>
            <person name="Murphy C."/>
            <person name="Pearson M."/>
            <person name="Poon T.W."/>
            <person name="Priest M."/>
            <person name="Roberts A."/>
            <person name="Saif S."/>
            <person name="Shea T."/>
            <person name="Sykes S."/>
            <person name="Wortman J."/>
            <person name="Nusbaum C."/>
            <person name="Birren B."/>
        </authorList>
    </citation>
    <scope>NUCLEOTIDE SEQUENCE [LARGE SCALE GENOMIC DNA]</scope>
    <source>
        <strain evidence="2">NJM9701</strain>
    </source>
</reference>
<evidence type="ECO:0000256" key="1">
    <source>
        <dbReference type="SAM" id="MobiDB-lite"/>
    </source>
</evidence>
<organism evidence="2">
    <name type="scientific">Aphanomyces invadans</name>
    <dbReference type="NCBI Taxonomy" id="157072"/>
    <lineage>
        <taxon>Eukaryota</taxon>
        <taxon>Sar</taxon>
        <taxon>Stramenopiles</taxon>
        <taxon>Oomycota</taxon>
        <taxon>Saprolegniomycetes</taxon>
        <taxon>Saprolegniales</taxon>
        <taxon>Verrucalvaceae</taxon>
        <taxon>Aphanomyces</taxon>
    </lineage>
</organism>
<gene>
    <name evidence="2" type="ORF">H310_12694</name>
</gene>
<protein>
    <submittedName>
        <fullName evidence="2">Uncharacterized protein</fullName>
    </submittedName>
</protein>
<dbReference type="EMBL" id="KI913993">
    <property type="protein sequence ID" value="ETV93259.1"/>
    <property type="molecule type" value="Genomic_DNA"/>
</dbReference>
<proteinExistence type="predicted"/>
<feature type="region of interest" description="Disordered" evidence="1">
    <location>
        <begin position="1"/>
        <end position="28"/>
    </location>
</feature>
<dbReference type="RefSeq" id="XP_008878094.1">
    <property type="nucleotide sequence ID" value="XM_008879872.1"/>
</dbReference>
<dbReference type="VEuPathDB" id="FungiDB:H310_12694"/>
<evidence type="ECO:0000313" key="2">
    <source>
        <dbReference type="EMBL" id="ETV93259.1"/>
    </source>
</evidence>
<accession>A0A024TGX4</accession>
<dbReference type="AlphaFoldDB" id="A0A024TGX4"/>